<evidence type="ECO:0000256" key="1">
    <source>
        <dbReference type="SAM" id="Phobius"/>
    </source>
</evidence>
<keyword evidence="1" id="KW-0472">Membrane</keyword>
<sequence>MDRDEESRKKSEYAAWSDRIERVLARGIMVLAILLCLFQLALQFPLARHLLTTTDDSEGVPFHYVAR</sequence>
<dbReference type="EMBL" id="JASKHM010000006">
    <property type="protein sequence ID" value="MEQ4482984.1"/>
    <property type="molecule type" value="Genomic_DNA"/>
</dbReference>
<evidence type="ECO:0000313" key="3">
    <source>
        <dbReference type="Proteomes" id="UP001493487"/>
    </source>
</evidence>
<dbReference type="Proteomes" id="UP001493487">
    <property type="component" value="Unassembled WGS sequence"/>
</dbReference>
<keyword evidence="3" id="KW-1185">Reference proteome</keyword>
<reference evidence="2 3" key="1">
    <citation type="journal article" date="2023" name="Genome Announc.">
        <title>Pan-Genome Analyses of the Genus Cohnella and Proposal of the Novel Species Cohnella silvisoli sp. nov., Isolated from Forest Soil.</title>
        <authorList>
            <person name="Wang C."/>
            <person name="Mao L."/>
            <person name="Bao G."/>
            <person name="Zhu H."/>
        </authorList>
    </citation>
    <scope>NUCLEOTIDE SEQUENCE [LARGE SCALE GENOMIC DNA]</scope>
    <source>
        <strain evidence="2 3">NL03-T5-1</strain>
    </source>
</reference>
<dbReference type="RefSeq" id="WP_232184093.1">
    <property type="nucleotide sequence ID" value="NZ_JAIOAP010000002.1"/>
</dbReference>
<accession>A0ABV1KSA6</accession>
<keyword evidence="1" id="KW-1133">Transmembrane helix</keyword>
<comment type="caution">
    <text evidence="2">The sequence shown here is derived from an EMBL/GenBank/DDBJ whole genome shotgun (WGS) entry which is preliminary data.</text>
</comment>
<feature type="transmembrane region" description="Helical" evidence="1">
    <location>
        <begin position="23"/>
        <end position="42"/>
    </location>
</feature>
<proteinExistence type="predicted"/>
<evidence type="ECO:0000313" key="2">
    <source>
        <dbReference type="EMBL" id="MEQ4482984.1"/>
    </source>
</evidence>
<organism evidence="2 3">
    <name type="scientific">Cohnella silvisoli</name>
    <dbReference type="NCBI Taxonomy" id="2873699"/>
    <lineage>
        <taxon>Bacteria</taxon>
        <taxon>Bacillati</taxon>
        <taxon>Bacillota</taxon>
        <taxon>Bacilli</taxon>
        <taxon>Bacillales</taxon>
        <taxon>Paenibacillaceae</taxon>
        <taxon>Cohnella</taxon>
    </lineage>
</organism>
<name>A0ABV1KSA6_9BACL</name>
<keyword evidence="1" id="KW-0812">Transmembrane</keyword>
<protein>
    <submittedName>
        <fullName evidence="2">Uncharacterized protein</fullName>
    </submittedName>
</protein>
<gene>
    <name evidence="2" type="ORF">QJS35_11320</name>
</gene>